<comment type="similarity">
    <text evidence="8">Belongs to the KAE1 / TsaD family.</text>
</comment>
<dbReference type="NCBIfam" id="TIGR03723">
    <property type="entry name" value="T6A_TsaD_YgjD"/>
    <property type="match status" value="1"/>
</dbReference>
<reference evidence="10 11" key="1">
    <citation type="submission" date="2016-07" db="EMBL/GenBank/DDBJ databases">
        <title>Genomic analysis of zinc-resistant bacterium Mucilaginibacter pedocola TBZ30.</title>
        <authorList>
            <person name="Huang J."/>
            <person name="Tang J."/>
        </authorList>
    </citation>
    <scope>NUCLEOTIDE SEQUENCE [LARGE SCALE GENOMIC DNA]</scope>
    <source>
        <strain evidence="10 11">TBZ30</strain>
    </source>
</reference>
<dbReference type="InterPro" id="IPR022450">
    <property type="entry name" value="TsaD"/>
</dbReference>
<dbReference type="EC" id="2.3.1.234" evidence="8"/>
<comment type="function">
    <text evidence="8">Required for the formation of a threonylcarbamoyl group on adenosine at position 37 (t(6)A37) in tRNAs that read codons beginning with adenine. Is involved in the transfer of the threonylcarbamoyl moiety of threonylcarbamoyl-AMP (TC-AMP) to the N6 group of A37, together with TsaE and TsaB. TsaD likely plays a direct catalytic role in this reaction.</text>
</comment>
<comment type="caution">
    <text evidence="10">The sequence shown here is derived from an EMBL/GenBank/DDBJ whole genome shotgun (WGS) entry which is preliminary data.</text>
</comment>
<evidence type="ECO:0000256" key="3">
    <source>
        <dbReference type="ARBA" id="ARBA00022694"/>
    </source>
</evidence>
<evidence type="ECO:0000259" key="9">
    <source>
        <dbReference type="Pfam" id="PF00814"/>
    </source>
</evidence>
<dbReference type="CDD" id="cd24133">
    <property type="entry name" value="ASKHA_NBD_TsaD_bac"/>
    <property type="match status" value="1"/>
</dbReference>
<dbReference type="GO" id="GO:0005737">
    <property type="term" value="C:cytoplasm"/>
    <property type="evidence" value="ECO:0007669"/>
    <property type="project" value="UniProtKB-SubCell"/>
</dbReference>
<evidence type="ECO:0000256" key="2">
    <source>
        <dbReference type="ARBA" id="ARBA00022679"/>
    </source>
</evidence>
<name>A0A1S9P8Z1_9SPHI</name>
<evidence type="ECO:0000256" key="8">
    <source>
        <dbReference type="HAMAP-Rule" id="MF_01445"/>
    </source>
</evidence>
<feature type="binding site" evidence="8">
    <location>
        <position position="110"/>
    </location>
    <ligand>
        <name>Fe cation</name>
        <dbReference type="ChEBI" id="CHEBI:24875"/>
    </ligand>
</feature>
<keyword evidence="1 8" id="KW-0963">Cytoplasm</keyword>
<evidence type="ECO:0000313" key="11">
    <source>
        <dbReference type="Proteomes" id="UP000189739"/>
    </source>
</evidence>
<dbReference type="STRING" id="1792845.BC343_15155"/>
<dbReference type="SUPFAM" id="SSF53067">
    <property type="entry name" value="Actin-like ATPase domain"/>
    <property type="match status" value="1"/>
</dbReference>
<protein>
    <recommendedName>
        <fullName evidence="8">tRNA N6-adenosine threonylcarbamoyltransferase</fullName>
        <ecNumber evidence="8">2.3.1.234</ecNumber>
    </recommendedName>
    <alternativeName>
        <fullName evidence="8">N6-L-threonylcarbamoyladenine synthase</fullName>
        <shortName evidence="8">t(6)A synthase</shortName>
    </alternativeName>
    <alternativeName>
        <fullName evidence="8">t(6)A37 threonylcarbamoyladenosine biosynthesis protein TsaD</fullName>
    </alternativeName>
    <alternativeName>
        <fullName evidence="8">tRNA threonylcarbamoyladenosine biosynthesis protein TsaD</fullName>
    </alternativeName>
</protein>
<sequence length="335" mass="36265">MPVILAIESSCDETSASVCVDGRILSNVIANQTIHEAYGGVVPELASRVHQQNIVPAVQQALLNAKVHKNDIDAVAFTRGPGLLGSLLVGVSFAKAFALARNLPLIDINHMQAHILAHFIADEKPKFPFLCLTVSGGHTQIVLVKDYFDMEIIGQTLDDAAGEAMDKTSKILGLPYPGGPLIDKNARLGNPDAYKFPEPQIPGYDFSFSGLKTAILYFIRDNVAKNPDFIQENIADICASVEKRIATILLNKLKRAAEEYGIQDIALAGGVSANTGLREGLKNLCAEKGWNCFIPKFEYCTDNAAMIAIAGHYKYLQGEFVGQDVSPMARMPFGS</sequence>
<feature type="binding site" evidence="8">
    <location>
        <position position="302"/>
    </location>
    <ligand>
        <name>Fe cation</name>
        <dbReference type="ChEBI" id="CHEBI:24875"/>
    </ligand>
</feature>
<dbReference type="FunFam" id="3.30.420.40:FF:000040">
    <property type="entry name" value="tRNA N6-adenosine threonylcarbamoyltransferase"/>
    <property type="match status" value="1"/>
</dbReference>
<dbReference type="AlphaFoldDB" id="A0A1S9P8Z1"/>
<keyword evidence="5 8" id="KW-0408">Iron</keyword>
<gene>
    <name evidence="8" type="primary">tsaD</name>
    <name evidence="10" type="ORF">BC343_15155</name>
</gene>
<keyword evidence="4 8" id="KW-0479">Metal-binding</keyword>
<dbReference type="EMBL" id="MBTF01000036">
    <property type="protein sequence ID" value="OOQ57433.1"/>
    <property type="molecule type" value="Genomic_DNA"/>
</dbReference>
<evidence type="ECO:0000313" key="10">
    <source>
        <dbReference type="EMBL" id="OOQ57433.1"/>
    </source>
</evidence>
<dbReference type="OrthoDB" id="9806197at2"/>
<keyword evidence="3 8" id="KW-0819">tRNA processing</keyword>
<comment type="subcellular location">
    <subcellularLocation>
        <location evidence="8">Cytoplasm</location>
    </subcellularLocation>
</comment>
<evidence type="ECO:0000256" key="6">
    <source>
        <dbReference type="ARBA" id="ARBA00023315"/>
    </source>
</evidence>
<dbReference type="GO" id="GO:0005506">
    <property type="term" value="F:iron ion binding"/>
    <property type="evidence" value="ECO:0007669"/>
    <property type="project" value="UniProtKB-UniRule"/>
</dbReference>
<dbReference type="InterPro" id="IPR000905">
    <property type="entry name" value="Gcp-like_dom"/>
</dbReference>
<dbReference type="Pfam" id="PF00814">
    <property type="entry name" value="TsaD"/>
    <property type="match status" value="1"/>
</dbReference>
<dbReference type="InterPro" id="IPR043129">
    <property type="entry name" value="ATPase_NBD"/>
</dbReference>
<feature type="binding site" evidence="8">
    <location>
        <position position="166"/>
    </location>
    <ligand>
        <name>substrate</name>
    </ligand>
</feature>
<proteinExistence type="inferred from homology"/>
<dbReference type="GO" id="GO:0061711">
    <property type="term" value="F:tRNA N(6)-L-threonylcarbamoyladenine synthase activity"/>
    <property type="evidence" value="ECO:0007669"/>
    <property type="project" value="UniProtKB-EC"/>
</dbReference>
<evidence type="ECO:0000256" key="5">
    <source>
        <dbReference type="ARBA" id="ARBA00023004"/>
    </source>
</evidence>
<comment type="catalytic activity">
    <reaction evidence="7 8">
        <text>L-threonylcarbamoyladenylate + adenosine(37) in tRNA = N(6)-L-threonylcarbamoyladenosine(37) in tRNA + AMP + H(+)</text>
        <dbReference type="Rhea" id="RHEA:37059"/>
        <dbReference type="Rhea" id="RHEA-COMP:10162"/>
        <dbReference type="Rhea" id="RHEA-COMP:10163"/>
        <dbReference type="ChEBI" id="CHEBI:15378"/>
        <dbReference type="ChEBI" id="CHEBI:73682"/>
        <dbReference type="ChEBI" id="CHEBI:74411"/>
        <dbReference type="ChEBI" id="CHEBI:74418"/>
        <dbReference type="ChEBI" id="CHEBI:456215"/>
        <dbReference type="EC" id="2.3.1.234"/>
    </reaction>
</comment>
<evidence type="ECO:0000256" key="7">
    <source>
        <dbReference type="ARBA" id="ARBA00048117"/>
    </source>
</evidence>
<feature type="binding site" evidence="8">
    <location>
        <position position="183"/>
    </location>
    <ligand>
        <name>substrate</name>
    </ligand>
</feature>
<feature type="binding site" evidence="8">
    <location>
        <position position="179"/>
    </location>
    <ligand>
        <name>substrate</name>
    </ligand>
</feature>
<organism evidence="10 11">
    <name type="scientific">Mucilaginibacter pedocola</name>
    <dbReference type="NCBI Taxonomy" id="1792845"/>
    <lineage>
        <taxon>Bacteria</taxon>
        <taxon>Pseudomonadati</taxon>
        <taxon>Bacteroidota</taxon>
        <taxon>Sphingobacteriia</taxon>
        <taxon>Sphingobacteriales</taxon>
        <taxon>Sphingobacteriaceae</taxon>
        <taxon>Mucilaginibacter</taxon>
    </lineage>
</organism>
<feature type="domain" description="Gcp-like" evidence="9">
    <location>
        <begin position="24"/>
        <end position="308"/>
    </location>
</feature>
<feature type="binding site" evidence="8">
    <location>
        <position position="114"/>
    </location>
    <ligand>
        <name>Fe cation</name>
        <dbReference type="ChEBI" id="CHEBI:24875"/>
    </ligand>
</feature>
<evidence type="ECO:0000256" key="4">
    <source>
        <dbReference type="ARBA" id="ARBA00022723"/>
    </source>
</evidence>
<keyword evidence="2 8" id="KW-0808">Transferase</keyword>
<evidence type="ECO:0000256" key="1">
    <source>
        <dbReference type="ARBA" id="ARBA00022490"/>
    </source>
</evidence>
<keyword evidence="11" id="KW-1185">Reference proteome</keyword>
<dbReference type="NCBIfam" id="TIGR00329">
    <property type="entry name" value="gcp_kae1"/>
    <property type="match status" value="1"/>
</dbReference>
<dbReference type="PANTHER" id="PTHR11735:SF6">
    <property type="entry name" value="TRNA N6-ADENOSINE THREONYLCARBAMOYLTRANSFERASE, MITOCHONDRIAL"/>
    <property type="match status" value="1"/>
</dbReference>
<dbReference type="Proteomes" id="UP000189739">
    <property type="component" value="Unassembled WGS sequence"/>
</dbReference>
<dbReference type="PANTHER" id="PTHR11735">
    <property type="entry name" value="TRNA N6-ADENOSINE THREONYLCARBAMOYLTRANSFERASE"/>
    <property type="match status" value="1"/>
</dbReference>
<comment type="cofactor">
    <cofactor evidence="8">
        <name>Fe(2+)</name>
        <dbReference type="ChEBI" id="CHEBI:29033"/>
    </cofactor>
    <text evidence="8">Binds 1 Fe(2+) ion per subunit.</text>
</comment>
<feature type="binding site" evidence="8">
    <location>
        <begin position="133"/>
        <end position="137"/>
    </location>
    <ligand>
        <name>substrate</name>
    </ligand>
</feature>
<feature type="binding site" evidence="8">
    <location>
        <position position="274"/>
    </location>
    <ligand>
        <name>substrate</name>
    </ligand>
</feature>
<dbReference type="GO" id="GO:0002949">
    <property type="term" value="P:tRNA threonylcarbamoyladenosine modification"/>
    <property type="evidence" value="ECO:0007669"/>
    <property type="project" value="UniProtKB-UniRule"/>
</dbReference>
<keyword evidence="6 8" id="KW-0012">Acyltransferase</keyword>
<dbReference type="PRINTS" id="PR00789">
    <property type="entry name" value="OSIALOPTASE"/>
</dbReference>
<dbReference type="HAMAP" id="MF_01445">
    <property type="entry name" value="TsaD"/>
    <property type="match status" value="1"/>
</dbReference>
<accession>A0A1S9P8Z1</accession>
<dbReference type="InterPro" id="IPR017861">
    <property type="entry name" value="KAE1/TsaD"/>
</dbReference>
<dbReference type="Gene3D" id="3.30.420.40">
    <property type="match status" value="2"/>
</dbReference>
<dbReference type="RefSeq" id="WP_078350729.1">
    <property type="nucleotide sequence ID" value="NZ_MBTF01000036.1"/>
</dbReference>